<dbReference type="Proteomes" id="UP000599312">
    <property type="component" value="Unassembled WGS sequence"/>
</dbReference>
<dbReference type="SUPFAM" id="SSF53092">
    <property type="entry name" value="Creatinase/prolidase N-terminal domain"/>
    <property type="match status" value="1"/>
</dbReference>
<dbReference type="EMBL" id="JADQDO010000011">
    <property type="protein sequence ID" value="MBF9235282.1"/>
    <property type="molecule type" value="Genomic_DNA"/>
</dbReference>
<dbReference type="Gene3D" id="3.90.230.10">
    <property type="entry name" value="Creatinase/methionine aminopeptidase superfamily"/>
    <property type="match status" value="1"/>
</dbReference>
<keyword evidence="3" id="KW-0645">Protease</keyword>
<sequence>MSDDAEPLAHLSLRAECLDRRREAVRSSLRAQGLDGIICYGNGRHSFLASNPAWYLTGFRQLGPHMAVLLPVDGDPVVVTTPAWDLGRIKEQVDMFDIVAVEPEDFLATIRVEIERRNMRTKRLAVAGGVQPRMVSDAWSAMLDQPPVPGDKLVSDIARVRDAWSLACVRKAVDIAERGYQYGLEIARPGMPEYKLAAEMEAFMRGLGAEDNFQLLAASQHNRAAHRPSERLLNVGDVLLGEITPAVEGEYVQICRSAVVGTPTNLQCETFALLDRALRDAMRAAKPGVAARDIVTIMNAPIVAAGYETYTKPPYMRTRGHSMALGSMDPEIALNSDEIMVKGMVFVMHPNQYIPETGYMMCGEPVLITDEGAQPLTSRMGQLDVIAV</sequence>
<comment type="caution">
    <text evidence="3">The sequence shown here is derived from an EMBL/GenBank/DDBJ whole genome shotgun (WGS) entry which is preliminary data.</text>
</comment>
<dbReference type="RefSeq" id="WP_196273275.1">
    <property type="nucleotide sequence ID" value="NZ_JADQDO010000011.1"/>
</dbReference>
<reference evidence="3" key="1">
    <citation type="submission" date="2020-11" db="EMBL/GenBank/DDBJ databases">
        <authorList>
            <person name="Kim M.K."/>
        </authorList>
    </citation>
    <scope>NUCLEOTIDE SEQUENCE</scope>
    <source>
        <strain evidence="3">BT350</strain>
    </source>
</reference>
<dbReference type="InterPro" id="IPR000587">
    <property type="entry name" value="Creatinase_N"/>
</dbReference>
<dbReference type="CDD" id="cd01066">
    <property type="entry name" value="APP_MetAP"/>
    <property type="match status" value="1"/>
</dbReference>
<dbReference type="InterPro" id="IPR050659">
    <property type="entry name" value="Peptidase_M24B"/>
</dbReference>
<dbReference type="PANTHER" id="PTHR46112:SF3">
    <property type="entry name" value="AMINOPEPTIDASE YPDF"/>
    <property type="match status" value="1"/>
</dbReference>
<feature type="domain" description="Creatinase N-terminal" evidence="2">
    <location>
        <begin position="21"/>
        <end position="132"/>
    </location>
</feature>
<dbReference type="InterPro" id="IPR036005">
    <property type="entry name" value="Creatinase/aminopeptidase-like"/>
</dbReference>
<protein>
    <submittedName>
        <fullName evidence="3">Aminopeptidase P family protein</fullName>
    </submittedName>
</protein>
<dbReference type="AlphaFoldDB" id="A0A931FR21"/>
<dbReference type="PANTHER" id="PTHR46112">
    <property type="entry name" value="AMINOPEPTIDASE"/>
    <property type="match status" value="1"/>
</dbReference>
<keyword evidence="4" id="KW-1185">Reference proteome</keyword>
<dbReference type="SUPFAM" id="SSF55920">
    <property type="entry name" value="Creatinase/aminopeptidase"/>
    <property type="match status" value="1"/>
</dbReference>
<evidence type="ECO:0000313" key="3">
    <source>
        <dbReference type="EMBL" id="MBF9235282.1"/>
    </source>
</evidence>
<dbReference type="InterPro" id="IPR029149">
    <property type="entry name" value="Creatin/AminoP/Spt16_N"/>
</dbReference>
<dbReference type="InterPro" id="IPR000994">
    <property type="entry name" value="Pept_M24"/>
</dbReference>
<keyword evidence="3" id="KW-0378">Hydrolase</keyword>
<accession>A0A931FR21</accession>
<proteinExistence type="predicted"/>
<feature type="domain" description="Peptidase M24" evidence="1">
    <location>
        <begin position="168"/>
        <end position="370"/>
    </location>
</feature>
<gene>
    <name evidence="3" type="ORF">I2H38_18065</name>
</gene>
<dbReference type="Pfam" id="PF00557">
    <property type="entry name" value="Peptidase_M24"/>
    <property type="match status" value="1"/>
</dbReference>
<dbReference type="Pfam" id="PF01321">
    <property type="entry name" value="Creatinase_N"/>
    <property type="match status" value="1"/>
</dbReference>
<evidence type="ECO:0000313" key="4">
    <source>
        <dbReference type="Proteomes" id="UP000599312"/>
    </source>
</evidence>
<keyword evidence="3" id="KW-0031">Aminopeptidase</keyword>
<evidence type="ECO:0000259" key="2">
    <source>
        <dbReference type="Pfam" id="PF01321"/>
    </source>
</evidence>
<dbReference type="GO" id="GO:0004177">
    <property type="term" value="F:aminopeptidase activity"/>
    <property type="evidence" value="ECO:0007669"/>
    <property type="project" value="UniProtKB-KW"/>
</dbReference>
<name>A0A931FR21_9HYPH</name>
<organism evidence="3 4">
    <name type="scientific">Microvirga alba</name>
    <dbReference type="NCBI Taxonomy" id="2791025"/>
    <lineage>
        <taxon>Bacteria</taxon>
        <taxon>Pseudomonadati</taxon>
        <taxon>Pseudomonadota</taxon>
        <taxon>Alphaproteobacteria</taxon>
        <taxon>Hyphomicrobiales</taxon>
        <taxon>Methylobacteriaceae</taxon>
        <taxon>Microvirga</taxon>
    </lineage>
</organism>
<dbReference type="Gene3D" id="3.40.350.10">
    <property type="entry name" value="Creatinase/prolidase N-terminal domain"/>
    <property type="match status" value="1"/>
</dbReference>
<evidence type="ECO:0000259" key="1">
    <source>
        <dbReference type="Pfam" id="PF00557"/>
    </source>
</evidence>